<feature type="compositionally biased region" description="Basic and acidic residues" evidence="1">
    <location>
        <begin position="489"/>
        <end position="504"/>
    </location>
</feature>
<sequence>MSQTASCFPSSSSSNESPSRPYYDQLPSVSDDAHLAVQMPTRRSVAEGKRSLREGGKLRGFVATSRVERFSGRRRPRKRQLDISGSTQLNPSLPVVGSIAASASIGVTIGSRDPESTSIGNVDPTVTTPTATPSSTPLVSASPSEPHSLPVVSTMTEPQTTSSTLLPSSSADVPQDSSPIHDTASSTSFSAPEPSNTQTSSIHISISISSPSLTMHPDLTSSSIFTQSLPLSTDFSPLVPLPTSVSVGVSASLTIDITSTSTSTPQVPPAPTTPSSSPLPLSSSTPTSQPQTMPPASSSQTSNNPPSRSPDTLSNSPPSTQLSSSQSTNAPVPPSSSSSSQSSTLILTPAPSSSPSDSSSIATISPPMSLGVVSSAGSSSPSGSWVFITTTAVFTTTIGGSSTTYTTVVETGILSTDLPRGGGLAMNKSAIIGIALSVAILIIAFVIVVFFTCRRLRSRQAHTSSTENILPTTQWANWRSPLEEDDGSYLERHPSAEGTERHPDMTSVNYVNGGSQEHGHTSDEGAYNYSPEIITGPGETAYPFVVVDTRPDLTPYLSSTGRNDSGSSTSGTPPVPAHSSHDDPKPNGTSDQSTPSLTLHGSSSAGHEVTSASAAARTSKETTRRSFSKSRPVSLQNRDVLHQSMSQLNQENSDGFSIGSFISRLRKGQRGSALSDDTFKSLVIPPSPNNVATFSPSLLNPPFVVPIQSPSYFPPTYSQHAQSSPHDILGVPRSETSLRPLTTPVTRFSASFANETPPSPALTDKSSLPDGLLHPRLTVALNNMQQASTASLRDHVDYTRPLVSNFVRSTSMMSNETQDSQKMSERRSLEG</sequence>
<dbReference type="AlphaFoldDB" id="A0A9P6E8B8"/>
<proteinExistence type="predicted"/>
<feature type="compositionally biased region" description="Low complexity" evidence="1">
    <location>
        <begin position="1"/>
        <end position="21"/>
    </location>
</feature>
<feature type="region of interest" description="Disordered" evidence="1">
    <location>
        <begin position="1"/>
        <end position="31"/>
    </location>
</feature>
<feature type="compositionally biased region" description="Low complexity" evidence="1">
    <location>
        <begin position="273"/>
        <end position="302"/>
    </location>
</feature>
<feature type="compositionally biased region" description="Polar residues" evidence="1">
    <location>
        <begin position="303"/>
        <end position="312"/>
    </location>
</feature>
<feature type="compositionally biased region" description="Polar residues" evidence="1">
    <location>
        <begin position="587"/>
        <end position="613"/>
    </location>
</feature>
<comment type="caution">
    <text evidence="3">The sequence shown here is derived from an EMBL/GenBank/DDBJ whole genome shotgun (WGS) entry which is preliminary data.</text>
</comment>
<feature type="compositionally biased region" description="Polar residues" evidence="1">
    <location>
        <begin position="506"/>
        <end position="515"/>
    </location>
</feature>
<dbReference type="Proteomes" id="UP000807306">
    <property type="component" value="Unassembled WGS sequence"/>
</dbReference>
<keyword evidence="2" id="KW-0812">Transmembrane</keyword>
<dbReference type="OrthoDB" id="3039272at2759"/>
<feature type="compositionally biased region" description="Low complexity" evidence="1">
    <location>
        <begin position="124"/>
        <end position="144"/>
    </location>
</feature>
<feature type="transmembrane region" description="Helical" evidence="2">
    <location>
        <begin position="430"/>
        <end position="451"/>
    </location>
</feature>
<organism evidence="3 4">
    <name type="scientific">Crepidotus variabilis</name>
    <dbReference type="NCBI Taxonomy" id="179855"/>
    <lineage>
        <taxon>Eukaryota</taxon>
        <taxon>Fungi</taxon>
        <taxon>Dikarya</taxon>
        <taxon>Basidiomycota</taxon>
        <taxon>Agaricomycotina</taxon>
        <taxon>Agaricomycetes</taxon>
        <taxon>Agaricomycetidae</taxon>
        <taxon>Agaricales</taxon>
        <taxon>Agaricineae</taxon>
        <taxon>Crepidotaceae</taxon>
        <taxon>Crepidotus</taxon>
    </lineage>
</organism>
<feature type="region of interest" description="Disordered" evidence="1">
    <location>
        <begin position="485"/>
        <end position="532"/>
    </location>
</feature>
<keyword evidence="2" id="KW-1133">Transmembrane helix</keyword>
<feature type="region of interest" description="Disordered" evidence="1">
    <location>
        <begin position="555"/>
        <end position="638"/>
    </location>
</feature>
<dbReference type="EMBL" id="MU157900">
    <property type="protein sequence ID" value="KAF9524340.1"/>
    <property type="molecule type" value="Genomic_DNA"/>
</dbReference>
<accession>A0A9P6E8B8</accession>
<feature type="compositionally biased region" description="Polar residues" evidence="1">
    <location>
        <begin position="171"/>
        <end position="199"/>
    </location>
</feature>
<evidence type="ECO:0000256" key="2">
    <source>
        <dbReference type="SAM" id="Phobius"/>
    </source>
</evidence>
<protein>
    <recommendedName>
        <fullName evidence="5">Transmembrane protein</fullName>
    </recommendedName>
</protein>
<feature type="region of interest" description="Disordered" evidence="1">
    <location>
        <begin position="67"/>
        <end position="93"/>
    </location>
</feature>
<feature type="region of interest" description="Disordered" evidence="1">
    <location>
        <begin position="259"/>
        <end position="362"/>
    </location>
</feature>
<feature type="region of interest" description="Disordered" evidence="1">
    <location>
        <begin position="809"/>
        <end position="831"/>
    </location>
</feature>
<keyword evidence="4" id="KW-1185">Reference proteome</keyword>
<keyword evidence="2" id="KW-0472">Membrane</keyword>
<evidence type="ECO:0000313" key="4">
    <source>
        <dbReference type="Proteomes" id="UP000807306"/>
    </source>
</evidence>
<gene>
    <name evidence="3" type="ORF">CPB83DRAFT_897973</name>
</gene>
<name>A0A9P6E8B8_9AGAR</name>
<feature type="compositionally biased region" description="Low complexity" evidence="1">
    <location>
        <begin position="160"/>
        <end position="170"/>
    </location>
</feature>
<feature type="compositionally biased region" description="Polar residues" evidence="1">
    <location>
        <begin position="809"/>
        <end position="821"/>
    </location>
</feature>
<evidence type="ECO:0000313" key="3">
    <source>
        <dbReference type="EMBL" id="KAF9524340.1"/>
    </source>
</evidence>
<feature type="compositionally biased region" description="Polar residues" evidence="1">
    <location>
        <begin position="629"/>
        <end position="638"/>
    </location>
</feature>
<feature type="region of interest" description="Disordered" evidence="1">
    <location>
        <begin position="109"/>
        <end position="203"/>
    </location>
</feature>
<evidence type="ECO:0000256" key="1">
    <source>
        <dbReference type="SAM" id="MobiDB-lite"/>
    </source>
</evidence>
<feature type="compositionally biased region" description="Low complexity" evidence="1">
    <location>
        <begin position="313"/>
        <end position="362"/>
    </location>
</feature>
<reference evidence="3" key="1">
    <citation type="submission" date="2020-11" db="EMBL/GenBank/DDBJ databases">
        <authorList>
            <consortium name="DOE Joint Genome Institute"/>
            <person name="Ahrendt S."/>
            <person name="Riley R."/>
            <person name="Andreopoulos W."/>
            <person name="Labutti K."/>
            <person name="Pangilinan J."/>
            <person name="Ruiz-Duenas F.J."/>
            <person name="Barrasa J.M."/>
            <person name="Sanchez-Garcia M."/>
            <person name="Camarero S."/>
            <person name="Miyauchi S."/>
            <person name="Serrano A."/>
            <person name="Linde D."/>
            <person name="Babiker R."/>
            <person name="Drula E."/>
            <person name="Ayuso-Fernandez I."/>
            <person name="Pacheco R."/>
            <person name="Padilla G."/>
            <person name="Ferreira P."/>
            <person name="Barriuso J."/>
            <person name="Kellner H."/>
            <person name="Castanera R."/>
            <person name="Alfaro M."/>
            <person name="Ramirez L."/>
            <person name="Pisabarro A.G."/>
            <person name="Kuo A."/>
            <person name="Tritt A."/>
            <person name="Lipzen A."/>
            <person name="He G."/>
            <person name="Yan M."/>
            <person name="Ng V."/>
            <person name="Cullen D."/>
            <person name="Martin F."/>
            <person name="Rosso M.-N."/>
            <person name="Henrissat B."/>
            <person name="Hibbett D."/>
            <person name="Martinez A.T."/>
            <person name="Grigoriev I.V."/>
        </authorList>
    </citation>
    <scope>NUCLEOTIDE SEQUENCE</scope>
    <source>
        <strain evidence="3">CBS 506.95</strain>
    </source>
</reference>
<feature type="compositionally biased region" description="Basic and acidic residues" evidence="1">
    <location>
        <begin position="822"/>
        <end position="831"/>
    </location>
</feature>
<evidence type="ECO:0008006" key="5">
    <source>
        <dbReference type="Google" id="ProtNLM"/>
    </source>
</evidence>